<feature type="compositionally biased region" description="Low complexity" evidence="1">
    <location>
        <begin position="13"/>
        <end position="25"/>
    </location>
</feature>
<dbReference type="Gene3D" id="2.60.40.420">
    <property type="entry name" value="Cupredoxins - blue copper proteins"/>
    <property type="match status" value="1"/>
</dbReference>
<dbReference type="InterPro" id="IPR028096">
    <property type="entry name" value="EfeO_Cupredoxin"/>
</dbReference>
<name>A0ABR6EIZ8_9ACTN</name>
<proteinExistence type="predicted"/>
<dbReference type="SUPFAM" id="SSF49503">
    <property type="entry name" value="Cupredoxins"/>
    <property type="match status" value="1"/>
</dbReference>
<dbReference type="Proteomes" id="UP000766698">
    <property type="component" value="Unassembled WGS sequence"/>
</dbReference>
<dbReference type="Pfam" id="PF13473">
    <property type="entry name" value="Cupredoxin_1"/>
    <property type="match status" value="1"/>
</dbReference>
<dbReference type="InterPro" id="IPR008972">
    <property type="entry name" value="Cupredoxin"/>
</dbReference>
<evidence type="ECO:0000259" key="2">
    <source>
        <dbReference type="Pfam" id="PF13473"/>
    </source>
</evidence>
<feature type="region of interest" description="Disordered" evidence="1">
    <location>
        <begin position="1"/>
        <end position="25"/>
    </location>
</feature>
<reference evidence="4" key="1">
    <citation type="journal article" date="2020" name="Syst. Appl. Microbiol.">
        <title>Streptomyces alkaliterrae sp. nov., isolated from an alkaline soil, and emended descriptions of Streptomyces alkaliphilus, Streptomyces calidiresistens and Streptomyces durbertensis.</title>
        <authorList>
            <person name="Swiecimska M."/>
            <person name="Golinska P."/>
            <person name="Nouioui I."/>
            <person name="Wypij M."/>
            <person name="Rai M."/>
            <person name="Sangal V."/>
            <person name="Goodfellow M."/>
        </authorList>
    </citation>
    <scope>NUCLEOTIDE SEQUENCE [LARGE SCALE GENOMIC DNA]</scope>
    <source>
        <strain evidence="4">DSM 104538</strain>
    </source>
</reference>
<evidence type="ECO:0000313" key="4">
    <source>
        <dbReference type="Proteomes" id="UP000766698"/>
    </source>
</evidence>
<dbReference type="InterPro" id="IPR052721">
    <property type="entry name" value="ET_Amicyanin"/>
</dbReference>
<feature type="compositionally biased region" description="Polar residues" evidence="1">
    <location>
        <begin position="74"/>
        <end position="94"/>
    </location>
</feature>
<accession>A0ABR6EIZ8</accession>
<sequence length="109" mass="11174">MLLAGCGNGGDTGPTPGDTPTATAEDAVTLTIQNFAYEPADLEVSPGQEVTVINRDTVAHTVTSTEDGEFDTGSIASGESGTFTAPSETGSHPYTCSLHPNMRGTLTVR</sequence>
<comment type="caution">
    <text evidence="3">The sequence shown here is derived from an EMBL/GenBank/DDBJ whole genome shotgun (WGS) entry which is preliminary data.</text>
</comment>
<evidence type="ECO:0000256" key="1">
    <source>
        <dbReference type="SAM" id="MobiDB-lite"/>
    </source>
</evidence>
<dbReference type="PANTHER" id="PTHR36507">
    <property type="entry name" value="BLL1555 PROTEIN"/>
    <property type="match status" value="1"/>
</dbReference>
<keyword evidence="4" id="KW-1185">Reference proteome</keyword>
<organism evidence="3 4">
    <name type="scientific">Streptomyces durbertensis</name>
    <dbReference type="NCBI Taxonomy" id="2448886"/>
    <lineage>
        <taxon>Bacteria</taxon>
        <taxon>Bacillati</taxon>
        <taxon>Actinomycetota</taxon>
        <taxon>Actinomycetes</taxon>
        <taxon>Kitasatosporales</taxon>
        <taxon>Streptomycetaceae</taxon>
        <taxon>Streptomyces</taxon>
    </lineage>
</organism>
<feature type="compositionally biased region" description="Gly residues" evidence="1">
    <location>
        <begin position="1"/>
        <end position="12"/>
    </location>
</feature>
<feature type="region of interest" description="Disordered" evidence="1">
    <location>
        <begin position="65"/>
        <end position="98"/>
    </location>
</feature>
<protein>
    <submittedName>
        <fullName evidence="3">Cupredoxin domain-containing protein</fullName>
    </submittedName>
</protein>
<gene>
    <name evidence="3" type="ORF">GL263_16945</name>
</gene>
<feature type="domain" description="EfeO-type cupredoxin-like" evidence="2">
    <location>
        <begin position="22"/>
        <end position="108"/>
    </location>
</feature>
<evidence type="ECO:0000313" key="3">
    <source>
        <dbReference type="EMBL" id="MBB1245243.1"/>
    </source>
</evidence>
<dbReference type="PANTHER" id="PTHR36507:SF1">
    <property type="entry name" value="BLL1555 PROTEIN"/>
    <property type="match status" value="1"/>
</dbReference>
<dbReference type="EMBL" id="WMLF01000253">
    <property type="protein sequence ID" value="MBB1245243.1"/>
    <property type="molecule type" value="Genomic_DNA"/>
</dbReference>